<dbReference type="AlphaFoldDB" id="A0A8H1L3Z7"/>
<feature type="region of interest" description="Disordered" evidence="1">
    <location>
        <begin position="1"/>
        <end position="29"/>
    </location>
</feature>
<feature type="region of interest" description="Disordered" evidence="1">
    <location>
        <begin position="681"/>
        <end position="852"/>
    </location>
</feature>
<name>A0A8H1L3Z7_9ACTN</name>
<dbReference type="RefSeq" id="WP_135567695.1">
    <property type="nucleotide sequence ID" value="NZ_CP103060.1"/>
</dbReference>
<evidence type="ECO:0000313" key="3">
    <source>
        <dbReference type="Proteomes" id="UP000298111"/>
    </source>
</evidence>
<keyword evidence="2" id="KW-0547">Nucleotide-binding</keyword>
<accession>A0A8H1L3Z7</accession>
<feature type="compositionally biased region" description="Pro residues" evidence="1">
    <location>
        <begin position="778"/>
        <end position="813"/>
    </location>
</feature>
<dbReference type="EMBL" id="RCIY01000103">
    <property type="protein sequence ID" value="TGG76595.1"/>
    <property type="molecule type" value="Genomic_DNA"/>
</dbReference>
<feature type="region of interest" description="Disordered" evidence="1">
    <location>
        <begin position="575"/>
        <end position="640"/>
    </location>
</feature>
<evidence type="ECO:0000256" key="1">
    <source>
        <dbReference type="SAM" id="MobiDB-lite"/>
    </source>
</evidence>
<feature type="compositionally biased region" description="Low complexity" evidence="1">
    <location>
        <begin position="839"/>
        <end position="852"/>
    </location>
</feature>
<feature type="region of interest" description="Disordered" evidence="1">
    <location>
        <begin position="44"/>
        <end position="77"/>
    </location>
</feature>
<feature type="compositionally biased region" description="Basic and acidic residues" evidence="1">
    <location>
        <begin position="1"/>
        <end position="14"/>
    </location>
</feature>
<evidence type="ECO:0000313" key="2">
    <source>
        <dbReference type="EMBL" id="TGG76595.1"/>
    </source>
</evidence>
<dbReference type="Proteomes" id="UP000298111">
    <property type="component" value="Unassembled WGS sequence"/>
</dbReference>
<dbReference type="GO" id="GO:0005524">
    <property type="term" value="F:ATP binding"/>
    <property type="evidence" value="ECO:0007669"/>
    <property type="project" value="UniProtKB-KW"/>
</dbReference>
<feature type="compositionally biased region" description="Polar residues" evidence="1">
    <location>
        <begin position="718"/>
        <end position="739"/>
    </location>
</feature>
<comment type="caution">
    <text evidence="2">The sequence shown here is derived from an EMBL/GenBank/DDBJ whole genome shotgun (WGS) entry which is preliminary data.</text>
</comment>
<feature type="compositionally biased region" description="Low complexity" evidence="1">
    <location>
        <begin position="616"/>
        <end position="630"/>
    </location>
</feature>
<reference evidence="2 3" key="1">
    <citation type="submission" date="2018-10" db="EMBL/GenBank/DDBJ databases">
        <title>Isolation of pseudouridimycin from Streptomyces albus DSM 40763.</title>
        <authorList>
            <person name="Rosenqvist P."/>
            <person name="Metsae-Ketelae M."/>
            <person name="Virta P."/>
        </authorList>
    </citation>
    <scope>NUCLEOTIDE SEQUENCE [LARGE SCALE GENOMIC DNA]</scope>
    <source>
        <strain evidence="2 3">DSM 40763</strain>
    </source>
</reference>
<organism evidence="2 3">
    <name type="scientific">Streptomyces albus</name>
    <dbReference type="NCBI Taxonomy" id="1888"/>
    <lineage>
        <taxon>Bacteria</taxon>
        <taxon>Bacillati</taxon>
        <taxon>Actinomycetota</taxon>
        <taxon>Actinomycetes</taxon>
        <taxon>Kitasatosporales</taxon>
        <taxon>Streptomycetaceae</taxon>
        <taxon>Streptomyces</taxon>
    </lineage>
</organism>
<dbReference type="SUPFAM" id="SSF52540">
    <property type="entry name" value="P-loop containing nucleoside triphosphate hydrolases"/>
    <property type="match status" value="1"/>
</dbReference>
<dbReference type="GeneID" id="75181267"/>
<sequence length="852" mass="85740">MERHGSDRDAHGDQHQPTGDRPAPQGARAVQLVADRYLVTVNPVDGSEVEPCPPGAQHTPPARRAPQDRTEQDTAVRATLPPGSMIERDEERERLTRLLTRGRSVRLTGPAGSGRSVLLDAVAQDVAHLAPDGVVRLSGHRRTASDLMYDLFAAVHSAPLHRPGKEELLGALAGIGAVVLVDDLECGGAALDELLRATPECAFLFAATPDTPAPAADSCVEEVFLPGLSRTACVELLERAVHRQLTDDEADWAADLWVACEGLARRFVQAGALLRLQGSDGVVPGLTGDAALAPLLAAALPEAGRGALRLALALDGELPHAGHLPALTGDPQAETCVPELLDSGLISPVGGHYRLADGVAGQLTEAGYGEGRASHALTAVQHYTWWAKQPAATTDLVTQEADALLAAVRAARRGGNASAAVLLARTAAPVLAAGMRWSAWERMLRDGQEAARAAGELAEEAYFHHELGVLALVAGHPERARTELEAALGLRGTLGEQRGMVAGRRALALVTDRLAVRGGSQAPTGGPGPFGAVAPGTTVPMAPVAGPVDDAATTAVQPAVPTPPEATTAAFPAATTAPLPSAGTPDPGAGTTSGGAKSRSGASGSAKRAGVKSRADSGSGSAGAGAAAAKGGRHGSAGGWRALAGGGWRTLTRSRRNMAAAGAGALLAAVLGTVVTLGAVSDDGPPASQRSRTSEHHSKQDNAPGDDEPGTGGEVGTPDQQQRPAAGTPSQEPDGTGSPQEDGDESPSDDPSTSTGSSGSPDESGTREPGDGSSSSQKPPPSSHKPPSSTPDDPPSSEDPPPPTDDPTTPDPPASSGGGDGGTPGGGSPGGTAADRTTSSGSAPASGSPSAQ</sequence>
<proteinExistence type="predicted"/>
<feature type="compositionally biased region" description="Low complexity" evidence="1">
    <location>
        <begin position="749"/>
        <end position="763"/>
    </location>
</feature>
<feature type="compositionally biased region" description="Basic and acidic residues" evidence="1">
    <location>
        <begin position="65"/>
        <end position="74"/>
    </location>
</feature>
<keyword evidence="2" id="KW-0067">ATP-binding</keyword>
<feature type="compositionally biased region" description="Gly residues" evidence="1">
    <location>
        <begin position="816"/>
        <end position="830"/>
    </location>
</feature>
<gene>
    <name evidence="2" type="ORF">D8771_28750</name>
</gene>
<feature type="compositionally biased region" description="Low complexity" evidence="1">
    <location>
        <begin position="575"/>
        <end position="608"/>
    </location>
</feature>
<dbReference type="InterPro" id="IPR027417">
    <property type="entry name" value="P-loop_NTPase"/>
</dbReference>
<protein>
    <submittedName>
        <fullName evidence="2">ATP-binding protein</fullName>
    </submittedName>
</protein>